<sequence>MVLGYAERGTEASTRAFDSSYPLSPLPGHRFYGWTHYGVMIPNLPAPHRYLSVMVMAGMPGQRAFDVDDVVITTPRDTATVSISTAAAAHYGTVSMCDDCVFQLGDDELQFGAELTLGGHYPEFVAAIGIPGMTARLQFYLAERPTWFVQGRLYDHLSLFGRYTGWIHTSDARIDVSGTGNIEYARCVGPYAVRDRLLPWRYKPPVDFFTYQIVNLGDDAQLLFCRVGMLGDRVGDIVQYRTLSGSGDWRVNEIATDRTFYDVLDYQDAPATDSNNGHPMLVPRRFRWGVRDRLTVTGTYDTPPRFGVGRGYIAGYRAEVDLDAHHTATRGYSEYVDVR</sequence>
<name>A0A449GZS4_NOCFR</name>
<accession>A0A449GZS4</accession>
<dbReference type="InterPro" id="IPR046611">
    <property type="entry name" value="DUF6670"/>
</dbReference>
<protein>
    <submittedName>
        <fullName evidence="1">Uncharacterized protein</fullName>
    </submittedName>
</protein>
<proteinExistence type="predicted"/>
<dbReference type="AlphaFoldDB" id="A0A449GZS4"/>
<dbReference type="EMBL" id="CAACYE010000005">
    <property type="protein sequence ID" value="VFA84398.1"/>
    <property type="molecule type" value="Genomic_DNA"/>
</dbReference>
<organism evidence="1">
    <name type="scientific">Nocardia farcinica</name>
    <dbReference type="NCBI Taxonomy" id="37329"/>
    <lineage>
        <taxon>Bacteria</taxon>
        <taxon>Bacillati</taxon>
        <taxon>Actinomycetota</taxon>
        <taxon>Actinomycetes</taxon>
        <taxon>Mycobacteriales</taxon>
        <taxon>Nocardiaceae</taxon>
        <taxon>Nocardia</taxon>
    </lineage>
</organism>
<reference evidence="1" key="1">
    <citation type="submission" date="2019-02" db="EMBL/GenBank/DDBJ databases">
        <authorList>
            <consortium name="Pathogen Informatics"/>
        </authorList>
    </citation>
    <scope>NUCLEOTIDE SEQUENCE</scope>
    <source>
        <strain evidence="1">3012STDY6733949</strain>
    </source>
</reference>
<dbReference type="Pfam" id="PF20375">
    <property type="entry name" value="DUF6670"/>
    <property type="match status" value="1"/>
</dbReference>
<gene>
    <name evidence="1" type="ORF">NCTC1935_02227</name>
</gene>
<evidence type="ECO:0000313" key="1">
    <source>
        <dbReference type="EMBL" id="VFA84398.1"/>
    </source>
</evidence>